<dbReference type="AlphaFoldDB" id="A0A0G0N7R5"/>
<comment type="caution">
    <text evidence="1">The sequence shown here is derived from an EMBL/GenBank/DDBJ whole genome shotgun (WGS) entry which is preliminary data.</text>
</comment>
<dbReference type="EMBL" id="LBWR01000003">
    <property type="protein sequence ID" value="KKR12194.1"/>
    <property type="molecule type" value="Genomic_DNA"/>
</dbReference>
<evidence type="ECO:0000313" key="2">
    <source>
        <dbReference type="Proteomes" id="UP000034665"/>
    </source>
</evidence>
<gene>
    <name evidence="1" type="ORF">UT41_C0003G0121</name>
</gene>
<dbReference type="STRING" id="1619013.UT41_C0003G0121"/>
<proteinExistence type="predicted"/>
<name>A0A0G0N7R5_9BACT</name>
<sequence>MEHMRNYTAMPGEGKGIEDKLKIAREKAQRAGFEATSMSVEKSKKDIARMAEDMSAEEISSTIATLMRQLEKKEREDGAGHA</sequence>
<reference evidence="1 2" key="1">
    <citation type="journal article" date="2015" name="Nature">
        <title>rRNA introns, odd ribosomes, and small enigmatic genomes across a large radiation of phyla.</title>
        <authorList>
            <person name="Brown C.T."/>
            <person name="Hug L.A."/>
            <person name="Thomas B.C."/>
            <person name="Sharon I."/>
            <person name="Castelle C.J."/>
            <person name="Singh A."/>
            <person name="Wilkins M.J."/>
            <person name="Williams K.H."/>
            <person name="Banfield J.F."/>
        </authorList>
    </citation>
    <scope>NUCLEOTIDE SEQUENCE [LARGE SCALE GENOMIC DNA]</scope>
</reference>
<protein>
    <submittedName>
        <fullName evidence="1">Uncharacterized protein</fullName>
    </submittedName>
</protein>
<dbReference type="Proteomes" id="UP000034665">
    <property type="component" value="Unassembled WGS sequence"/>
</dbReference>
<organism evidence="1 2">
    <name type="scientific">Candidatus Wolfebacteria bacterium GW2011_GWC2_39_22</name>
    <dbReference type="NCBI Taxonomy" id="1619013"/>
    <lineage>
        <taxon>Bacteria</taxon>
        <taxon>Candidatus Wolfeibacteriota</taxon>
    </lineage>
</organism>
<accession>A0A0G0N7R5</accession>
<evidence type="ECO:0000313" key="1">
    <source>
        <dbReference type="EMBL" id="KKR12194.1"/>
    </source>
</evidence>